<dbReference type="AlphaFoldDB" id="G0P2S2"/>
<proteinExistence type="predicted"/>
<evidence type="ECO:0000313" key="1">
    <source>
        <dbReference type="EMBL" id="EGT43385.1"/>
    </source>
</evidence>
<gene>
    <name evidence="1" type="ORF">CAEBREN_19850</name>
</gene>
<organism evidence="2">
    <name type="scientific">Caenorhabditis brenneri</name>
    <name type="common">Nematode worm</name>
    <dbReference type="NCBI Taxonomy" id="135651"/>
    <lineage>
        <taxon>Eukaryota</taxon>
        <taxon>Metazoa</taxon>
        <taxon>Ecdysozoa</taxon>
        <taxon>Nematoda</taxon>
        <taxon>Chromadorea</taxon>
        <taxon>Rhabditida</taxon>
        <taxon>Rhabditina</taxon>
        <taxon>Rhabditomorpha</taxon>
        <taxon>Rhabditoidea</taxon>
        <taxon>Rhabditidae</taxon>
        <taxon>Peloderinae</taxon>
        <taxon>Caenorhabditis</taxon>
    </lineage>
</organism>
<dbReference type="Proteomes" id="UP000008068">
    <property type="component" value="Unassembled WGS sequence"/>
</dbReference>
<sequence length="76" mass="8905">MSTSPCTGRREFDDAYEFRNNLMRLDKASKLPSSVTLITDKIDQQKRSNLDSNHVRLPEVDIVMSGLRRQRFFKIM</sequence>
<dbReference type="EMBL" id="GL380030">
    <property type="protein sequence ID" value="EGT43385.1"/>
    <property type="molecule type" value="Genomic_DNA"/>
</dbReference>
<accession>G0P2S2</accession>
<evidence type="ECO:0000313" key="2">
    <source>
        <dbReference type="Proteomes" id="UP000008068"/>
    </source>
</evidence>
<protein>
    <submittedName>
        <fullName evidence="1">Uncharacterized protein</fullName>
    </submittedName>
</protein>
<keyword evidence="2" id="KW-1185">Reference proteome</keyword>
<reference evidence="2" key="1">
    <citation type="submission" date="2011-07" db="EMBL/GenBank/DDBJ databases">
        <authorList>
            <consortium name="Caenorhabditis brenneri Sequencing and Analysis Consortium"/>
            <person name="Wilson R.K."/>
        </authorList>
    </citation>
    <scope>NUCLEOTIDE SEQUENCE [LARGE SCALE GENOMIC DNA]</scope>
    <source>
        <strain evidence="2">PB2801</strain>
    </source>
</reference>
<dbReference type="HOGENOM" id="CLU_2656653_0_0_1"/>
<name>G0P2S2_CAEBE</name>
<dbReference type="InParanoid" id="G0P2S2"/>